<keyword evidence="19" id="KW-1185">Reference proteome</keyword>
<dbReference type="Gene3D" id="3.20.180.20">
    <property type="entry name" value="Dynein heavy chain, N-terminal domain 2"/>
    <property type="match status" value="1"/>
</dbReference>
<dbReference type="Gene3D" id="1.10.287.2620">
    <property type="match status" value="1"/>
</dbReference>
<dbReference type="InterPro" id="IPR013602">
    <property type="entry name" value="Dynein_heavy_linker"/>
</dbReference>
<proteinExistence type="inferred from homology"/>
<keyword evidence="9" id="KW-0175">Coiled coil</keyword>
<dbReference type="Gene3D" id="3.40.50.300">
    <property type="entry name" value="P-loop containing nucleotide triphosphate hydrolases"/>
    <property type="match status" value="1"/>
</dbReference>
<keyword evidence="7" id="KW-0067">ATP-binding</keyword>
<evidence type="ECO:0000256" key="1">
    <source>
        <dbReference type="ARBA" id="ARBA00004430"/>
    </source>
</evidence>
<dbReference type="InterPro" id="IPR042228">
    <property type="entry name" value="Dynein_linker_3"/>
</dbReference>
<feature type="compositionally biased region" description="Basic and acidic residues" evidence="14">
    <location>
        <begin position="1"/>
        <end position="13"/>
    </location>
</feature>
<evidence type="ECO:0000256" key="3">
    <source>
        <dbReference type="ARBA" id="ARBA00022490"/>
    </source>
</evidence>
<dbReference type="GO" id="GO:0045505">
    <property type="term" value="F:dynein intermediate chain binding"/>
    <property type="evidence" value="ECO:0007669"/>
    <property type="project" value="InterPro"/>
</dbReference>
<evidence type="ECO:0000256" key="9">
    <source>
        <dbReference type="ARBA" id="ARBA00023054"/>
    </source>
</evidence>
<dbReference type="PANTHER" id="PTHR46532">
    <property type="entry name" value="MALE FERTILITY FACTOR KL5"/>
    <property type="match status" value="1"/>
</dbReference>
<evidence type="ECO:0000256" key="6">
    <source>
        <dbReference type="ARBA" id="ARBA00022741"/>
    </source>
</evidence>
<dbReference type="VEuPathDB" id="VectorBase:AMAM018933"/>
<dbReference type="FunFam" id="1.20.140.100:FF:000003">
    <property type="entry name" value="Dynein, axonemal, heavy chain 5"/>
    <property type="match status" value="1"/>
</dbReference>
<dbReference type="GO" id="GO:0005858">
    <property type="term" value="C:axonemal dynein complex"/>
    <property type="evidence" value="ECO:0007669"/>
    <property type="project" value="TreeGrafter"/>
</dbReference>
<feature type="region of interest" description="Disordered" evidence="14">
    <location>
        <begin position="1"/>
        <end position="42"/>
    </location>
</feature>
<evidence type="ECO:0000259" key="17">
    <source>
        <dbReference type="Pfam" id="PF25007"/>
    </source>
</evidence>
<dbReference type="FunFam" id="1.10.287.2620:FF:000003">
    <property type="entry name" value="Dynein, axonemal, heavy chain 5"/>
    <property type="match status" value="1"/>
</dbReference>
<dbReference type="SUPFAM" id="SSF52540">
    <property type="entry name" value="P-loop containing nucleoside triphosphate hydrolases"/>
    <property type="match status" value="1"/>
</dbReference>
<dbReference type="GO" id="GO:0005874">
    <property type="term" value="C:microtubule"/>
    <property type="evidence" value="ECO:0007669"/>
    <property type="project" value="UniProtKB-KW"/>
</dbReference>
<evidence type="ECO:0000256" key="5">
    <source>
        <dbReference type="ARBA" id="ARBA00022737"/>
    </source>
</evidence>
<keyword evidence="13" id="KW-0966">Cell projection</keyword>
<reference evidence="19" key="1">
    <citation type="submission" date="2013-09" db="EMBL/GenBank/DDBJ databases">
        <title>The Genome Sequence of Anopheles maculatus species B.</title>
        <authorList>
            <consortium name="The Broad Institute Genomics Platform"/>
            <person name="Neafsey D.E."/>
            <person name="Besansky N."/>
            <person name="Howell P."/>
            <person name="Walton C."/>
            <person name="Young S.K."/>
            <person name="Zeng Q."/>
            <person name="Gargeya S."/>
            <person name="Fitzgerald M."/>
            <person name="Haas B."/>
            <person name="Abouelleil A."/>
            <person name="Allen A.W."/>
            <person name="Alvarado L."/>
            <person name="Arachchi H.M."/>
            <person name="Berlin A.M."/>
            <person name="Chapman S.B."/>
            <person name="Gainer-Dewar J."/>
            <person name="Goldberg J."/>
            <person name="Griggs A."/>
            <person name="Gujja S."/>
            <person name="Hansen M."/>
            <person name="Howarth C."/>
            <person name="Imamovic A."/>
            <person name="Ireland A."/>
            <person name="Larimer J."/>
            <person name="McCowan C."/>
            <person name="Murphy C."/>
            <person name="Pearson M."/>
            <person name="Poon T.W."/>
            <person name="Priest M."/>
            <person name="Roberts A."/>
            <person name="Saif S."/>
            <person name="Shea T."/>
            <person name="Sisk P."/>
            <person name="Sykes S."/>
            <person name="Wortman J."/>
            <person name="Nusbaum C."/>
            <person name="Birren B."/>
        </authorList>
    </citation>
    <scope>NUCLEOTIDE SEQUENCE [LARGE SCALE GENOMIC DNA]</scope>
    <source>
        <strain evidence="19">maculatus3</strain>
    </source>
</reference>
<dbReference type="Proteomes" id="UP000075901">
    <property type="component" value="Unassembled WGS sequence"/>
</dbReference>
<evidence type="ECO:0000256" key="14">
    <source>
        <dbReference type="SAM" id="MobiDB-lite"/>
    </source>
</evidence>
<keyword evidence="3" id="KW-0963">Cytoplasm</keyword>
<feature type="compositionally biased region" description="Low complexity" evidence="14">
    <location>
        <begin position="14"/>
        <end position="30"/>
    </location>
</feature>
<evidence type="ECO:0000313" key="19">
    <source>
        <dbReference type="Proteomes" id="UP000075901"/>
    </source>
</evidence>
<evidence type="ECO:0000256" key="12">
    <source>
        <dbReference type="ARBA" id="ARBA00023212"/>
    </source>
</evidence>
<keyword evidence="5" id="KW-0677">Repeat</keyword>
<evidence type="ECO:0000256" key="11">
    <source>
        <dbReference type="ARBA" id="ARBA00023175"/>
    </source>
</evidence>
<dbReference type="GO" id="GO:0005524">
    <property type="term" value="F:ATP binding"/>
    <property type="evidence" value="ECO:0007669"/>
    <property type="project" value="UniProtKB-KW"/>
</dbReference>
<dbReference type="InterPro" id="IPR026983">
    <property type="entry name" value="DHC"/>
</dbReference>
<dbReference type="InterPro" id="IPR056759">
    <property type="entry name" value="DYH2-5-8_CC"/>
</dbReference>
<dbReference type="InterPro" id="IPR035699">
    <property type="entry name" value="AAA_6"/>
</dbReference>
<dbReference type="InterPro" id="IPR042222">
    <property type="entry name" value="Dynein_2_N"/>
</dbReference>
<evidence type="ECO:0000256" key="8">
    <source>
        <dbReference type="ARBA" id="ARBA00023017"/>
    </source>
</evidence>
<evidence type="ECO:0000256" key="2">
    <source>
        <dbReference type="ARBA" id="ARBA00008887"/>
    </source>
</evidence>
<evidence type="ECO:0000256" key="10">
    <source>
        <dbReference type="ARBA" id="ARBA00023069"/>
    </source>
</evidence>
<name>A0A182T3K7_9DIPT</name>
<dbReference type="Pfam" id="PF08393">
    <property type="entry name" value="DHC_N2"/>
    <property type="match status" value="1"/>
</dbReference>
<keyword evidence="11" id="KW-0505">Motor protein</keyword>
<sequence length="995" mass="116157">QWNTGKDIEDKPKPSAAALASAATAAKLAKQNQPHLDDRSRRRKLYRLQSEEKPKMPHMTKSFYSYVMDNKEVVKTLSLLSSCIRNIKPELADFVAKWKPYHFLWKNDKTARELLECSLLDFESTLRCLGELDANLLVEPEMQYFGQSVALSTEKLKFGLAIEIKSFTHKIGQAMKKKYKREMDYVYAVINEMDRKLDRQIRDLDDVRTVMDTLSKIREQEVDMELKIEPIEEAFNMMHKYDIQVDREYMDQVDNLRYTWIRLQSRAMEVHCKLLEMQPAFQNELRSNLERFKQDKTEYVVEYRASGPMQPGLTPREASDKLLLFQNRFDGMWRKLQTYQSGEELFGLPQSDYPELGQIKKELNLLQKLYKLYNDVIDRVSSYYDIPWSDVDIEEINNELMEFQNRCRKLPKGLKEWPAFYALKRTIDDFNDMCPLLELMANRAMKPRHWQRIMEVTKYTFEFDSEGFTLKHILEAPLLKHKEDIEDICISAMKEKDIEAKLKQVTNEWSAHELSFQTFNNRGELLLRGDTTAETIGQLEDSLMVLGSLLSNRYNAPFRKQIQQWVYDLSNSNDILERWLLVQNMWVYLEAVFVGGDIAKQLPKEAKRFSKIDKSWQKIMQRAHETPGVVACCVGDDLLKQLLPHLQEQLELCQKSLSGYLEKKRMMFPRFFFVSDPALLEILGQASDSHTIQNHLLSIFDNTRFVKFHDIEYNKMMAIISSEGEQIPLERGIRAEGSVETWLTSLLMSMQQSLHGIIRQAYQLMNDPNFSLLGFLDKLPAQVGLLGIQMIWTRDAELALMQARHEKKVMSETNNKFLELLNTLIDQTTRDLTKIERTKFETLITIHVHQRDIFDILCRMNIRSANDFEWLKQSRFYFKEDIDKTWINITDVTFVYQNEYLGCTDRLVITPLTDRCYITLAQALALSMGGSPCGPAGTGKTETVKDMGKTLAKYVVVFNCSDQMDYRGLGRIYKGLAQSGTWGCFDEFNRIELPV</sequence>
<evidence type="ECO:0000256" key="7">
    <source>
        <dbReference type="ARBA" id="ARBA00022840"/>
    </source>
</evidence>
<protein>
    <recommendedName>
        <fullName evidence="20">Dynein heavy chain linker domain-containing protein</fullName>
    </recommendedName>
</protein>
<evidence type="ECO:0000313" key="18">
    <source>
        <dbReference type="EnsemblMetazoa" id="AMAM018933-PA"/>
    </source>
</evidence>
<reference evidence="18" key="2">
    <citation type="submission" date="2020-05" db="UniProtKB">
        <authorList>
            <consortium name="EnsemblMetazoa"/>
        </authorList>
    </citation>
    <scope>IDENTIFICATION</scope>
    <source>
        <strain evidence="18">maculatus3</strain>
    </source>
</reference>
<comment type="subcellular location">
    <subcellularLocation>
        <location evidence="1">Cytoplasm</location>
        <location evidence="1">Cytoskeleton</location>
        <location evidence="1">Cilium axoneme</location>
    </subcellularLocation>
</comment>
<dbReference type="FunFam" id="3.20.180.20:FF:000001">
    <property type="entry name" value="Dynein axonemal heavy chain 5"/>
    <property type="match status" value="1"/>
</dbReference>
<dbReference type="PANTHER" id="PTHR46532:SF4">
    <property type="entry name" value="AAA+ ATPASE DOMAIN-CONTAINING PROTEIN"/>
    <property type="match status" value="1"/>
</dbReference>
<accession>A0A182T3K7</accession>
<dbReference type="Gene3D" id="1.20.140.100">
    <property type="entry name" value="Dynein heavy chain, N-terminal domain 2"/>
    <property type="match status" value="1"/>
</dbReference>
<dbReference type="AlphaFoldDB" id="A0A182T3K7"/>
<dbReference type="FunFam" id="1.20.58.1120:FF:000004">
    <property type="entry name" value="Dynein axonemal heavy chain 5"/>
    <property type="match status" value="1"/>
</dbReference>
<keyword evidence="4" id="KW-0493">Microtubule</keyword>
<evidence type="ECO:0000256" key="13">
    <source>
        <dbReference type="ARBA" id="ARBA00023273"/>
    </source>
</evidence>
<organism evidence="18 19">
    <name type="scientific">Anopheles maculatus</name>
    <dbReference type="NCBI Taxonomy" id="74869"/>
    <lineage>
        <taxon>Eukaryota</taxon>
        <taxon>Metazoa</taxon>
        <taxon>Ecdysozoa</taxon>
        <taxon>Arthropoda</taxon>
        <taxon>Hexapoda</taxon>
        <taxon>Insecta</taxon>
        <taxon>Pterygota</taxon>
        <taxon>Neoptera</taxon>
        <taxon>Endopterygota</taxon>
        <taxon>Diptera</taxon>
        <taxon>Nematocera</taxon>
        <taxon>Culicoidea</taxon>
        <taxon>Culicidae</taxon>
        <taxon>Anophelinae</taxon>
        <taxon>Anopheles</taxon>
        <taxon>Anopheles maculatus group</taxon>
    </lineage>
</organism>
<evidence type="ECO:0000256" key="4">
    <source>
        <dbReference type="ARBA" id="ARBA00022701"/>
    </source>
</evidence>
<evidence type="ECO:0008006" key="20">
    <source>
        <dbReference type="Google" id="ProtNLM"/>
    </source>
</evidence>
<dbReference type="GO" id="GO:0051959">
    <property type="term" value="F:dynein light intermediate chain binding"/>
    <property type="evidence" value="ECO:0007669"/>
    <property type="project" value="InterPro"/>
</dbReference>
<dbReference type="Gene3D" id="1.20.58.1120">
    <property type="match status" value="1"/>
</dbReference>
<dbReference type="InterPro" id="IPR027417">
    <property type="entry name" value="P-loop_NTPase"/>
</dbReference>
<comment type="similarity">
    <text evidence="2">Belongs to the dynein heavy chain family.</text>
</comment>
<dbReference type="Pfam" id="PF12774">
    <property type="entry name" value="AAA_6"/>
    <property type="match status" value="1"/>
</dbReference>
<keyword evidence="6" id="KW-0547">Nucleotide-binding</keyword>
<keyword evidence="10" id="KW-0969">Cilium</keyword>
<feature type="domain" description="Dynein heavy chain linker" evidence="15">
    <location>
        <begin position="357"/>
        <end position="761"/>
    </location>
</feature>
<feature type="domain" description="Dynein axonemal heavy chain 2/5/8 coiled-coil" evidence="17">
    <location>
        <begin position="171"/>
        <end position="278"/>
    </location>
</feature>
<dbReference type="EnsemblMetazoa" id="AMAM018933-RA">
    <property type="protein sequence ID" value="AMAM018933-PA"/>
    <property type="gene ID" value="AMAM018933"/>
</dbReference>
<evidence type="ECO:0000259" key="15">
    <source>
        <dbReference type="Pfam" id="PF08393"/>
    </source>
</evidence>
<dbReference type="GO" id="GO:0007018">
    <property type="term" value="P:microtubule-based movement"/>
    <property type="evidence" value="ECO:0007669"/>
    <property type="project" value="InterPro"/>
</dbReference>
<feature type="domain" description="Dynein heavy chain hydrolytic ATP-binding dynein motor region" evidence="16">
    <location>
        <begin position="896"/>
        <end position="995"/>
    </location>
</feature>
<dbReference type="Pfam" id="PF25007">
    <property type="entry name" value="DYH2-5-8_CC"/>
    <property type="match status" value="1"/>
</dbReference>
<keyword evidence="8" id="KW-0243">Dynein</keyword>
<evidence type="ECO:0000259" key="16">
    <source>
        <dbReference type="Pfam" id="PF12774"/>
    </source>
</evidence>
<keyword evidence="12" id="KW-0206">Cytoskeleton</keyword>